<dbReference type="EMBL" id="LAZR01024644">
    <property type="protein sequence ID" value="KKL74462.1"/>
    <property type="molecule type" value="Genomic_DNA"/>
</dbReference>
<reference evidence="2" key="1">
    <citation type="journal article" date="2015" name="Nature">
        <title>Complex archaea that bridge the gap between prokaryotes and eukaryotes.</title>
        <authorList>
            <person name="Spang A."/>
            <person name="Saw J.H."/>
            <person name="Jorgensen S.L."/>
            <person name="Zaremba-Niedzwiedzka K."/>
            <person name="Martijn J."/>
            <person name="Lind A.E."/>
            <person name="van Eijk R."/>
            <person name="Schleper C."/>
            <person name="Guy L."/>
            <person name="Ettema T.J."/>
        </authorList>
    </citation>
    <scope>NUCLEOTIDE SEQUENCE</scope>
</reference>
<keyword evidence="1" id="KW-0812">Transmembrane</keyword>
<accession>A0A0F9HH74</accession>
<keyword evidence="1" id="KW-0472">Membrane</keyword>
<gene>
    <name evidence="2" type="ORF">LCGC14_2064680</name>
</gene>
<proteinExistence type="predicted"/>
<evidence type="ECO:0000256" key="1">
    <source>
        <dbReference type="SAM" id="Phobius"/>
    </source>
</evidence>
<comment type="caution">
    <text evidence="2">The sequence shown here is derived from an EMBL/GenBank/DDBJ whole genome shotgun (WGS) entry which is preliminary data.</text>
</comment>
<feature type="non-terminal residue" evidence="2">
    <location>
        <position position="338"/>
    </location>
</feature>
<evidence type="ECO:0000313" key="2">
    <source>
        <dbReference type="EMBL" id="KKL74462.1"/>
    </source>
</evidence>
<protein>
    <submittedName>
        <fullName evidence="2">Uncharacterized protein</fullName>
    </submittedName>
</protein>
<keyword evidence="1" id="KW-1133">Transmembrane helix</keyword>
<name>A0A0F9HH74_9ZZZZ</name>
<feature type="transmembrane region" description="Helical" evidence="1">
    <location>
        <begin position="312"/>
        <end position="337"/>
    </location>
</feature>
<sequence>MQKNDGALVGILIIASMLFVSAVSLNSVPLSVIPGFEGLKAGIEGVEINNKFYRIDESLPYYYEWEDQTPTSVLLKGRSYRTANGEVRVETGTPRKVNEMFSMPKKVDYWIQKGTSYVHVKGEIVAYEVPVTFSVVRQNTGAGQYIFDGEKIWFTLAATSWDKAVQESSPFGGAKAYGKAWEAPIYGVVQGYNVIDSGLHYKLEPGVAGREITLYDSHDQIGTISDLNLSHDINATLSNDDSPDSRLRQTAYFPITMSDFGITDGVWSSNAPVVTYSIKVYTIQLGKYTYTNPDDTPWGDREAEVGRDFASLFAGLLGSPSFQIIAVAAGLVLGFIVL</sequence>
<organism evidence="2">
    <name type="scientific">marine sediment metagenome</name>
    <dbReference type="NCBI Taxonomy" id="412755"/>
    <lineage>
        <taxon>unclassified sequences</taxon>
        <taxon>metagenomes</taxon>
        <taxon>ecological metagenomes</taxon>
    </lineage>
</organism>
<dbReference type="AlphaFoldDB" id="A0A0F9HH74"/>